<sequence length="232" mass="25409">MLWLELPKGWYRVGEVVKVGIFARGFADLPAEAGERRFKLWAVNPSGVLRELQVTPGGGSEVAAVEFLPGEPGVYTVAAAITGDVNFSARAYFCVEKERNVLPAPADAGLTVSPVWHEGSYLDWPVCLELRFNGERLSKAPATIFPGLWRGEKFSRFTDGVGQLFLDGRNWCYWQLDGKKTESMIFSPWGVNWIVLAEHTDAGSRRHVATCTFCPAEAALRCGGAGENQGLA</sequence>
<comment type="caution">
    <text evidence="1">The sequence shown here is derived from an EMBL/GenBank/DDBJ whole genome shotgun (WGS) entry which is preliminary data.</text>
</comment>
<keyword evidence="2" id="KW-1185">Reference proteome</keyword>
<dbReference type="SUPFAM" id="SSF81296">
    <property type="entry name" value="E set domains"/>
    <property type="match status" value="1"/>
</dbReference>
<reference evidence="1 2" key="1">
    <citation type="submission" date="2018-11" db="EMBL/GenBank/DDBJ databases">
        <title>Genomic Encyclopedia of Type Strains, Phase IV (KMG-IV): sequencing the most valuable type-strain genomes for metagenomic binning, comparative biology and taxonomic classification.</title>
        <authorList>
            <person name="Goeker M."/>
        </authorList>
    </citation>
    <scope>NUCLEOTIDE SEQUENCE [LARGE SCALE GENOMIC DNA]</scope>
    <source>
        <strain evidence="1 2">DSM 102936</strain>
    </source>
</reference>
<proteinExistence type="predicted"/>
<dbReference type="RefSeq" id="WP_123929255.1">
    <property type="nucleotide sequence ID" value="NZ_RKRE01000002.1"/>
</dbReference>
<protein>
    <submittedName>
        <fullName evidence="1">Uncharacterized protein</fullName>
    </submittedName>
</protein>
<dbReference type="EMBL" id="RKRE01000002">
    <property type="protein sequence ID" value="RPF46859.1"/>
    <property type="molecule type" value="Genomic_DNA"/>
</dbReference>
<evidence type="ECO:0000313" key="1">
    <source>
        <dbReference type="EMBL" id="RPF46859.1"/>
    </source>
</evidence>
<name>A0A3N5AP22_9THEO</name>
<evidence type="ECO:0000313" key="2">
    <source>
        <dbReference type="Proteomes" id="UP000282654"/>
    </source>
</evidence>
<accession>A0A3N5AP22</accession>
<dbReference type="Proteomes" id="UP000282654">
    <property type="component" value="Unassembled WGS sequence"/>
</dbReference>
<gene>
    <name evidence="1" type="ORF">EDD75_1120</name>
</gene>
<dbReference type="AlphaFoldDB" id="A0A3N5AP22"/>
<dbReference type="OrthoDB" id="1722416at2"/>
<dbReference type="InterPro" id="IPR014756">
    <property type="entry name" value="Ig_E-set"/>
</dbReference>
<organism evidence="1 2">
    <name type="scientific">Thermodesulfitimonas autotrophica</name>
    <dbReference type="NCBI Taxonomy" id="1894989"/>
    <lineage>
        <taxon>Bacteria</taxon>
        <taxon>Bacillati</taxon>
        <taxon>Bacillota</taxon>
        <taxon>Clostridia</taxon>
        <taxon>Thermoanaerobacterales</taxon>
        <taxon>Thermoanaerobacteraceae</taxon>
        <taxon>Thermodesulfitimonas</taxon>
    </lineage>
</organism>